<dbReference type="Proteomes" id="UP000282971">
    <property type="component" value="Unassembled WGS sequence"/>
</dbReference>
<evidence type="ECO:0000259" key="1">
    <source>
        <dbReference type="Pfam" id="PF07481"/>
    </source>
</evidence>
<organism evidence="2 3">
    <name type="scientific">Sphingomonas crocodyli</name>
    <dbReference type="NCBI Taxonomy" id="1979270"/>
    <lineage>
        <taxon>Bacteria</taxon>
        <taxon>Pseudomonadati</taxon>
        <taxon>Pseudomonadota</taxon>
        <taxon>Alphaproteobacteria</taxon>
        <taxon>Sphingomonadales</taxon>
        <taxon>Sphingomonadaceae</taxon>
        <taxon>Sphingomonas</taxon>
    </lineage>
</organism>
<keyword evidence="3" id="KW-1185">Reference proteome</keyword>
<dbReference type="OrthoDB" id="7545400at2"/>
<dbReference type="AlphaFoldDB" id="A0A437M6T6"/>
<gene>
    <name evidence="2" type="ORF">EOD43_05300</name>
</gene>
<protein>
    <submittedName>
        <fullName evidence="2">DUF1521 domain-containing protein</fullName>
    </submittedName>
</protein>
<name>A0A437M6T6_9SPHN</name>
<sequence>MLGQLLPGATHMTTINANLASTMMGSSFAAGFSAGAQFMMASGIAARFLSPLGAGPLAFAMMPALWNVSARNAAAAEPEAQWTASTGQNGTASIDLGDGYSLALNENNSEITITNANTGETTRIWGDPHVEVDGNHVFDFWGTTTFTLDNGTKITIDTEQFGGNPDAYVASQLTITKGDNAIVVDGISQNDLGDLSISMSQDGYALDAATRDGFVLNENASGSGWRSDITGQIATQADLNATRPGEAYGPGSTMPSVDELSSALSMFLGFGVLMSMAMLSTENIDTSITTNAILRAILPQVDA</sequence>
<dbReference type="Pfam" id="PF07481">
    <property type="entry name" value="DUF1521"/>
    <property type="match status" value="1"/>
</dbReference>
<reference evidence="2 3" key="1">
    <citation type="submission" date="2019-01" db="EMBL/GenBank/DDBJ databases">
        <authorList>
            <person name="Chen W.-M."/>
        </authorList>
    </citation>
    <scope>NUCLEOTIDE SEQUENCE [LARGE SCALE GENOMIC DNA]</scope>
    <source>
        <strain evidence="2 3">CCP-7</strain>
    </source>
</reference>
<proteinExistence type="predicted"/>
<dbReference type="EMBL" id="SACN01000001">
    <property type="protein sequence ID" value="RVT93303.1"/>
    <property type="molecule type" value="Genomic_DNA"/>
</dbReference>
<comment type="caution">
    <text evidence="2">The sequence shown here is derived from an EMBL/GenBank/DDBJ whole genome shotgun (WGS) entry which is preliminary data.</text>
</comment>
<evidence type="ECO:0000313" key="3">
    <source>
        <dbReference type="Proteomes" id="UP000282971"/>
    </source>
</evidence>
<evidence type="ECO:0000313" key="2">
    <source>
        <dbReference type="EMBL" id="RVT93303.1"/>
    </source>
</evidence>
<dbReference type="InterPro" id="IPR011086">
    <property type="entry name" value="DUF1521"/>
</dbReference>
<feature type="domain" description="DUF1521" evidence="1">
    <location>
        <begin position="82"/>
        <end position="249"/>
    </location>
</feature>
<accession>A0A437M6T6</accession>